<dbReference type="eggNOG" id="ENOG5032NYW">
    <property type="taxonomic scope" value="Bacteria"/>
</dbReference>
<proteinExistence type="predicted"/>
<keyword evidence="3" id="KW-1185">Reference proteome</keyword>
<sequence length="224" mass="24226">MIETTEGDRAFPPALAELAGVEFDYDDGEGVDFEPYDAFDSAEETTDWLRHWTGNHELDGDAYRVFGQDGTGGLAALWRVRPGRPLVEQPVVFLGSEGERGVVAANLSDFLWVLADGLGPMEVVEHEEYEARPNPALAELAERHATTPRRTTRDIVTAARSQFPTFSEGHRRPLPVSGLKADSTPRPGPGQGCRRGCAPPVPHPAPPRAADPPGAADTASRGHR</sequence>
<organism evidence="2 3">
    <name type="scientific">Streptomyces sviceus (strain ATCC 29083 / DSM 924 / JCM 4929 / NBRC 13980 / NCIMB 11184 / NRRL 5439 / UC 5370)</name>
    <dbReference type="NCBI Taxonomy" id="463191"/>
    <lineage>
        <taxon>Bacteria</taxon>
        <taxon>Bacillati</taxon>
        <taxon>Actinomycetota</taxon>
        <taxon>Actinomycetes</taxon>
        <taxon>Kitasatosporales</taxon>
        <taxon>Streptomycetaceae</taxon>
        <taxon>Streptomyces</taxon>
    </lineage>
</organism>
<gene>
    <name evidence="2" type="ORF">SSEG_08030</name>
</gene>
<evidence type="ECO:0008006" key="4">
    <source>
        <dbReference type="Google" id="ProtNLM"/>
    </source>
</evidence>
<dbReference type="AlphaFoldDB" id="B5I8P5"/>
<dbReference type="EMBL" id="CM000951">
    <property type="protein sequence ID" value="EDY61450.2"/>
    <property type="molecule type" value="Genomic_DNA"/>
</dbReference>
<dbReference type="HOGENOM" id="CLU_107608_0_0_11"/>
<protein>
    <recommendedName>
        <fullName evidence="4">SMI1/KNR4 family protein</fullName>
    </recommendedName>
</protein>
<evidence type="ECO:0000313" key="2">
    <source>
        <dbReference type="EMBL" id="EDY61450.2"/>
    </source>
</evidence>
<feature type="compositionally biased region" description="Pro residues" evidence="1">
    <location>
        <begin position="199"/>
        <end position="210"/>
    </location>
</feature>
<dbReference type="Proteomes" id="UP000002785">
    <property type="component" value="Chromosome"/>
</dbReference>
<evidence type="ECO:0000313" key="3">
    <source>
        <dbReference type="Proteomes" id="UP000002785"/>
    </source>
</evidence>
<reference evidence="2" key="1">
    <citation type="submission" date="2009-10" db="EMBL/GenBank/DDBJ databases">
        <title>The genome sequence of Streptomyces sviceus strain ATCC 29083.</title>
        <authorList>
            <consortium name="The Broad Institute Genome Sequencing Platform"/>
            <consortium name="Broad Institute Microbial Sequencing Center"/>
            <person name="Fischbach M."/>
            <person name="Godfrey P."/>
            <person name="Ward D."/>
            <person name="Young S."/>
            <person name="Zeng Q."/>
            <person name="Koehrsen M."/>
            <person name="Alvarado L."/>
            <person name="Berlin A.M."/>
            <person name="Bochicchio J."/>
            <person name="Borenstein D."/>
            <person name="Chapman S.B."/>
            <person name="Chen Z."/>
            <person name="Engels R."/>
            <person name="Freedman E."/>
            <person name="Gellesch M."/>
            <person name="Goldberg J."/>
            <person name="Griggs A."/>
            <person name="Gujja S."/>
            <person name="Heilman E.R."/>
            <person name="Heiman D.I."/>
            <person name="Hepburn T.A."/>
            <person name="Howarth C."/>
            <person name="Jen D."/>
            <person name="Larson L."/>
            <person name="Lewis B."/>
            <person name="Mehta T."/>
            <person name="Park D."/>
            <person name="Pearson M."/>
            <person name="Richards J."/>
            <person name="Roberts A."/>
            <person name="Saif S."/>
            <person name="Shea T.D."/>
            <person name="Shenoy N."/>
            <person name="Sisk P."/>
            <person name="Stolte C."/>
            <person name="Sykes S.N."/>
            <person name="Thomson T."/>
            <person name="Walk T."/>
            <person name="White J."/>
            <person name="Yandava C."/>
            <person name="Straight P."/>
            <person name="Clardy J."/>
            <person name="Hung D."/>
            <person name="Kolter R."/>
            <person name="Mekalanos J."/>
            <person name="Walker S."/>
            <person name="Walsh C.T."/>
            <person name="Wieland-Brown L.C."/>
            <person name="Haas B."/>
            <person name="Nusbaum C."/>
            <person name="Birren B."/>
        </authorList>
    </citation>
    <scope>NUCLEOTIDE SEQUENCE [LARGE SCALE GENOMIC DNA]</scope>
    <source>
        <strain evidence="2">ATCC 29083</strain>
    </source>
</reference>
<accession>B5I8P5</accession>
<evidence type="ECO:0000256" key="1">
    <source>
        <dbReference type="SAM" id="MobiDB-lite"/>
    </source>
</evidence>
<name>B5I8P5_STRX2</name>
<feature type="region of interest" description="Disordered" evidence="1">
    <location>
        <begin position="160"/>
        <end position="224"/>
    </location>
</feature>